<evidence type="ECO:0000259" key="3">
    <source>
        <dbReference type="PROSITE" id="PS51752"/>
    </source>
</evidence>
<proteinExistence type="inferred from homology"/>
<dbReference type="SUPFAM" id="SSF51101">
    <property type="entry name" value="Mannose-binding lectins"/>
    <property type="match status" value="1"/>
</dbReference>
<dbReference type="PROSITE" id="PS51752">
    <property type="entry name" value="JACALIN_LECTIN"/>
    <property type="match status" value="1"/>
</dbReference>
<evidence type="ECO:0000256" key="1">
    <source>
        <dbReference type="ARBA" id="ARBA00006568"/>
    </source>
</evidence>
<comment type="similarity">
    <text evidence="1">Belongs to the jacalin lectin family.</text>
</comment>
<gene>
    <name evidence="4" type="ORF">EUTSA_v10023105mg</name>
</gene>
<accession>V4MEB2</accession>
<dbReference type="GO" id="GO:0030246">
    <property type="term" value="F:carbohydrate binding"/>
    <property type="evidence" value="ECO:0007669"/>
    <property type="project" value="UniProtKB-KW"/>
</dbReference>
<dbReference type="AlphaFoldDB" id="V4MEB2"/>
<evidence type="ECO:0000313" key="5">
    <source>
        <dbReference type="Proteomes" id="UP000030689"/>
    </source>
</evidence>
<organism evidence="4 5">
    <name type="scientific">Eutrema salsugineum</name>
    <name type="common">Saltwater cress</name>
    <name type="synonym">Sisymbrium salsugineum</name>
    <dbReference type="NCBI Taxonomy" id="72664"/>
    <lineage>
        <taxon>Eukaryota</taxon>
        <taxon>Viridiplantae</taxon>
        <taxon>Streptophyta</taxon>
        <taxon>Embryophyta</taxon>
        <taxon>Tracheophyta</taxon>
        <taxon>Spermatophyta</taxon>
        <taxon>Magnoliopsida</taxon>
        <taxon>eudicotyledons</taxon>
        <taxon>Gunneridae</taxon>
        <taxon>Pentapetalae</taxon>
        <taxon>rosids</taxon>
        <taxon>malvids</taxon>
        <taxon>Brassicales</taxon>
        <taxon>Brassicaceae</taxon>
        <taxon>Eutremeae</taxon>
        <taxon>Eutrema</taxon>
    </lineage>
</organism>
<keyword evidence="5" id="KW-1185">Reference proteome</keyword>
<dbReference type="Gramene" id="ESQ50863">
    <property type="protein sequence ID" value="ESQ50863"/>
    <property type="gene ID" value="EUTSA_v10023105mg"/>
</dbReference>
<feature type="domain" description="Jacalin-type lectin" evidence="3">
    <location>
        <begin position="1"/>
        <end position="95"/>
    </location>
</feature>
<dbReference type="InterPro" id="IPR001229">
    <property type="entry name" value="Jacalin-like_lectin_dom"/>
</dbReference>
<dbReference type="Proteomes" id="UP000030689">
    <property type="component" value="Unassembled WGS sequence"/>
</dbReference>
<dbReference type="Pfam" id="PF01419">
    <property type="entry name" value="Jacalin"/>
    <property type="match status" value="1"/>
</dbReference>
<evidence type="ECO:0000256" key="2">
    <source>
        <dbReference type="ARBA" id="ARBA00022734"/>
    </source>
</evidence>
<sequence>MFKVGPTGRKEWFDETWDEKGRIKISNISVSFDDYNIRSIQFSYFHKAAQVVSKKYGSSKAQYFQIVSFDSIFQLTGERSGIFKFCFCKILTFCF</sequence>
<dbReference type="Gene3D" id="2.100.10.30">
    <property type="entry name" value="Jacalin-like lectin domain"/>
    <property type="match status" value="1"/>
</dbReference>
<keyword evidence="2" id="KW-0430">Lectin</keyword>
<dbReference type="KEGG" id="eus:EUTSA_v10023105mg"/>
<dbReference type="EMBL" id="KI517392">
    <property type="protein sequence ID" value="ESQ50863.1"/>
    <property type="molecule type" value="Genomic_DNA"/>
</dbReference>
<reference evidence="4 5" key="1">
    <citation type="journal article" date="2013" name="Front. Plant Sci.">
        <title>The Reference Genome of the Halophytic Plant Eutrema salsugineum.</title>
        <authorList>
            <person name="Yang R."/>
            <person name="Jarvis D.E."/>
            <person name="Chen H."/>
            <person name="Beilstein M.A."/>
            <person name="Grimwood J."/>
            <person name="Jenkins J."/>
            <person name="Shu S."/>
            <person name="Prochnik S."/>
            <person name="Xin M."/>
            <person name="Ma C."/>
            <person name="Schmutz J."/>
            <person name="Wing R.A."/>
            <person name="Mitchell-Olds T."/>
            <person name="Schumaker K.S."/>
            <person name="Wang X."/>
        </authorList>
    </citation>
    <scope>NUCLEOTIDE SEQUENCE [LARGE SCALE GENOMIC DNA]</scope>
</reference>
<dbReference type="InterPro" id="IPR036404">
    <property type="entry name" value="Jacalin-like_lectin_dom_sf"/>
</dbReference>
<protein>
    <recommendedName>
        <fullName evidence="3">Jacalin-type lectin domain-containing protein</fullName>
    </recommendedName>
</protein>
<name>V4MEB2_EUTSA</name>
<evidence type="ECO:0000313" key="4">
    <source>
        <dbReference type="EMBL" id="ESQ50863.1"/>
    </source>
</evidence>